<comment type="caution">
    <text evidence="1">The sequence shown here is derived from an EMBL/GenBank/DDBJ whole genome shotgun (WGS) entry which is preliminary data.</text>
</comment>
<feature type="non-terminal residue" evidence="1">
    <location>
        <position position="1"/>
    </location>
</feature>
<gene>
    <name evidence="1" type="ORF">COX28_02515</name>
</gene>
<sequence>ELKAKADAAKEKIVLAKKAIADNEFSLVLTLSKDSNDILKMLYGEIDKVVEVKVDQPITEENKSDGEVQGATTTTLPILIKLETLENTTTSEELNAQTVEQVDEPVRGFEVGIK</sequence>
<organism evidence="1 2">
    <name type="scientific">Candidatus Kuenenbacteria bacterium CG23_combo_of_CG06-09_8_20_14_all_39_39</name>
    <dbReference type="NCBI Taxonomy" id="1974623"/>
    <lineage>
        <taxon>Bacteria</taxon>
        <taxon>Candidatus Kueneniibacteriota</taxon>
    </lineage>
</organism>
<dbReference type="Proteomes" id="UP000231235">
    <property type="component" value="Unassembled WGS sequence"/>
</dbReference>
<evidence type="ECO:0000313" key="1">
    <source>
        <dbReference type="EMBL" id="PIP28838.1"/>
    </source>
</evidence>
<proteinExistence type="predicted"/>
<accession>A0A2G9Z8Z8</accession>
<dbReference type="AlphaFoldDB" id="A0A2G9Z8Z8"/>
<protein>
    <submittedName>
        <fullName evidence="1">Uncharacterized protein</fullName>
    </submittedName>
</protein>
<reference evidence="1 2" key="1">
    <citation type="submission" date="2017-09" db="EMBL/GenBank/DDBJ databases">
        <title>Depth-based differentiation of microbial function through sediment-hosted aquifers and enrichment of novel symbionts in the deep terrestrial subsurface.</title>
        <authorList>
            <person name="Probst A.J."/>
            <person name="Ladd B."/>
            <person name="Jarett J.K."/>
            <person name="Geller-Mcgrath D.E."/>
            <person name="Sieber C.M."/>
            <person name="Emerson J.B."/>
            <person name="Anantharaman K."/>
            <person name="Thomas B.C."/>
            <person name="Malmstrom R."/>
            <person name="Stieglmeier M."/>
            <person name="Klingl A."/>
            <person name="Woyke T."/>
            <person name="Ryan C.M."/>
            <person name="Banfield J.F."/>
        </authorList>
    </citation>
    <scope>NUCLEOTIDE SEQUENCE [LARGE SCALE GENOMIC DNA]</scope>
    <source>
        <strain evidence="1">CG23_combo_of_CG06-09_8_20_14_all_39_39</strain>
    </source>
</reference>
<evidence type="ECO:0000313" key="2">
    <source>
        <dbReference type="Proteomes" id="UP000231235"/>
    </source>
</evidence>
<dbReference type="EMBL" id="PCRX01000046">
    <property type="protein sequence ID" value="PIP28838.1"/>
    <property type="molecule type" value="Genomic_DNA"/>
</dbReference>
<name>A0A2G9Z8Z8_9BACT</name>